<keyword evidence="10 12" id="KW-0460">Magnesium</keyword>
<evidence type="ECO:0000256" key="11">
    <source>
        <dbReference type="ARBA" id="ARBA00048871"/>
    </source>
</evidence>
<dbReference type="InterPro" id="IPR014709">
    <property type="entry name" value="Glutathione_synthase_C_euk"/>
</dbReference>
<evidence type="ECO:0000313" key="14">
    <source>
        <dbReference type="EMBL" id="WAR28628.1"/>
    </source>
</evidence>
<keyword evidence="5 12" id="KW-0436">Ligase</keyword>
<evidence type="ECO:0000256" key="1">
    <source>
        <dbReference type="ARBA" id="ARBA00004965"/>
    </source>
</evidence>
<dbReference type="Pfam" id="PF03199">
    <property type="entry name" value="GSH_synthase"/>
    <property type="match status" value="1"/>
</dbReference>
<proteinExistence type="inferred from homology"/>
<comment type="catalytic activity">
    <reaction evidence="11">
        <text>gamma-L-glutamyl-L-cysteine + glycine + ATP = glutathione + ADP + phosphate + H(+)</text>
        <dbReference type="Rhea" id="RHEA:13557"/>
        <dbReference type="ChEBI" id="CHEBI:15378"/>
        <dbReference type="ChEBI" id="CHEBI:30616"/>
        <dbReference type="ChEBI" id="CHEBI:43474"/>
        <dbReference type="ChEBI" id="CHEBI:57305"/>
        <dbReference type="ChEBI" id="CHEBI:57925"/>
        <dbReference type="ChEBI" id="CHEBI:58173"/>
        <dbReference type="ChEBI" id="CHEBI:456216"/>
        <dbReference type="EC" id="6.3.2.3"/>
    </reaction>
    <physiologicalReaction direction="left-to-right" evidence="11">
        <dbReference type="Rhea" id="RHEA:13558"/>
    </physiologicalReaction>
</comment>
<keyword evidence="7 12" id="KW-0479">Metal-binding</keyword>
<evidence type="ECO:0000256" key="4">
    <source>
        <dbReference type="ARBA" id="ARBA00020821"/>
    </source>
</evidence>
<dbReference type="PIRSF" id="PIRSF001558">
    <property type="entry name" value="GSHase"/>
    <property type="match status" value="1"/>
</dbReference>
<comment type="pathway">
    <text evidence="1 12">Sulfur metabolism; glutathione biosynthesis; glutathione from L-cysteine and L-glutamate: step 2/2.</text>
</comment>
<evidence type="ECO:0000256" key="5">
    <source>
        <dbReference type="ARBA" id="ARBA00022598"/>
    </source>
</evidence>
<reference evidence="14" key="1">
    <citation type="submission" date="2022-11" db="EMBL/GenBank/DDBJ databases">
        <title>Centuries of genome instability and evolution in soft-shell clam transmissible cancer (bioRxiv).</title>
        <authorList>
            <person name="Hart S.F.M."/>
            <person name="Yonemitsu M.A."/>
            <person name="Giersch R.M."/>
            <person name="Beal B.F."/>
            <person name="Arriagada G."/>
            <person name="Davis B.W."/>
            <person name="Ostrander E.A."/>
            <person name="Goff S.P."/>
            <person name="Metzger M.J."/>
        </authorList>
    </citation>
    <scope>NUCLEOTIDE SEQUENCE</scope>
    <source>
        <strain evidence="14">MELC-2E11</strain>
        <tissue evidence="14">Siphon/mantle</tissue>
    </source>
</reference>
<dbReference type="Gene3D" id="3.30.1490.50">
    <property type="match status" value="1"/>
</dbReference>
<evidence type="ECO:0000256" key="8">
    <source>
        <dbReference type="ARBA" id="ARBA00022741"/>
    </source>
</evidence>
<evidence type="ECO:0000256" key="7">
    <source>
        <dbReference type="ARBA" id="ARBA00022723"/>
    </source>
</evidence>
<keyword evidence="9 12" id="KW-0067">ATP-binding</keyword>
<comment type="cofactor">
    <cofactor evidence="12">
        <name>Mg(2+)</name>
        <dbReference type="ChEBI" id="CHEBI:18420"/>
    </cofactor>
    <text evidence="12">Binds 1 Mg(2+) ion per subunit.</text>
</comment>
<keyword evidence="15" id="KW-1185">Reference proteome</keyword>
<comment type="similarity">
    <text evidence="2 12">Belongs to the eukaryotic GSH synthase family.</text>
</comment>
<dbReference type="SUPFAM" id="SSF56059">
    <property type="entry name" value="Glutathione synthetase ATP-binding domain-like"/>
    <property type="match status" value="1"/>
</dbReference>
<evidence type="ECO:0000256" key="2">
    <source>
        <dbReference type="ARBA" id="ARBA00010385"/>
    </source>
</evidence>
<gene>
    <name evidence="14" type="ORF">MAR_014332</name>
</gene>
<keyword evidence="6 12" id="KW-0317">Glutathione biosynthesis</keyword>
<dbReference type="Gene3D" id="1.10.1080.10">
    <property type="entry name" value="Glutathione Synthetase, Chain A, domain 3"/>
    <property type="match status" value="2"/>
</dbReference>
<dbReference type="PANTHER" id="PTHR11130">
    <property type="entry name" value="GLUTATHIONE SYNTHETASE"/>
    <property type="match status" value="1"/>
</dbReference>
<dbReference type="EMBL" id="CP111026">
    <property type="protein sequence ID" value="WAR28628.1"/>
    <property type="molecule type" value="Genomic_DNA"/>
</dbReference>
<dbReference type="PANTHER" id="PTHR11130:SF0">
    <property type="entry name" value="GLUTATHIONE SYNTHETASE"/>
    <property type="match status" value="1"/>
</dbReference>
<evidence type="ECO:0000256" key="10">
    <source>
        <dbReference type="ARBA" id="ARBA00022842"/>
    </source>
</evidence>
<dbReference type="InterPro" id="IPR014042">
    <property type="entry name" value="Glutathione_synthase_a-hlx"/>
</dbReference>
<evidence type="ECO:0000256" key="12">
    <source>
        <dbReference type="PIRNR" id="PIRNR001558"/>
    </source>
</evidence>
<evidence type="ECO:0000256" key="3">
    <source>
        <dbReference type="ARBA" id="ARBA00012214"/>
    </source>
</evidence>
<evidence type="ECO:0000313" key="15">
    <source>
        <dbReference type="Proteomes" id="UP001164746"/>
    </source>
</evidence>
<dbReference type="InterPro" id="IPR005615">
    <property type="entry name" value="Glutathione_synthase"/>
</dbReference>
<accession>A0ABY7G641</accession>
<feature type="domain" description="Glutathione synthase substrate-binding" evidence="13">
    <location>
        <begin position="177"/>
        <end position="223"/>
    </location>
</feature>
<dbReference type="Pfam" id="PF03917">
    <property type="entry name" value="GSH_synth_ATP"/>
    <property type="match status" value="1"/>
</dbReference>
<dbReference type="Proteomes" id="UP001164746">
    <property type="component" value="Chromosome 15"/>
</dbReference>
<sequence length="384" mass="43830">MTYFQLKPHIDLANPINDIKMRSGEASFTPLLFMMDYHSDMIAEDVVGEMIRRVTGMAMLYGVQKTVTNWEFPEQQEAMPFTLFPSLMPAEVFTRTRRVHIIVLPVDDFTQEFWNIYNTVREEGPAQEITLTLSRDDFMMEPKADGSKGQDVKQVEFNTFASGAGGVIGAMRDVHRDDYEVAVVYYRYGYSPKHYPTRKEYDLRLKMERSRAIKCPSMASHLAGCKKIQQVLAEPRVLERFISDPVTVAEIRSVFVGLYRLNQDGSSSAVIEKALANPDQFVMKPQREGGGNNHFGAELKSFLEKIKNTQELSSWILMDRIRVVEHRNRLIRVGLGPECRDVCSELGIFGVHLSTPGEELENFECGWLLRTKPTHGVNPETCMQ</sequence>
<keyword evidence="8 12" id="KW-0547">Nucleotide-binding</keyword>
<dbReference type="Gene3D" id="3.30.470.20">
    <property type="entry name" value="ATP-grasp fold, B domain"/>
    <property type="match status" value="1"/>
</dbReference>
<evidence type="ECO:0000256" key="9">
    <source>
        <dbReference type="ARBA" id="ARBA00022840"/>
    </source>
</evidence>
<name>A0ABY7G641_MYAAR</name>
<evidence type="ECO:0000256" key="6">
    <source>
        <dbReference type="ARBA" id="ARBA00022684"/>
    </source>
</evidence>
<protein>
    <recommendedName>
        <fullName evidence="4 12">Glutathione synthetase</fullName>
        <shortName evidence="12">GSH-S</shortName>
        <ecNumber evidence="3 12">6.3.2.3</ecNumber>
    </recommendedName>
</protein>
<evidence type="ECO:0000259" key="13">
    <source>
        <dbReference type="Pfam" id="PF03199"/>
    </source>
</evidence>
<organism evidence="14 15">
    <name type="scientific">Mya arenaria</name>
    <name type="common">Soft-shell clam</name>
    <dbReference type="NCBI Taxonomy" id="6604"/>
    <lineage>
        <taxon>Eukaryota</taxon>
        <taxon>Metazoa</taxon>
        <taxon>Spiralia</taxon>
        <taxon>Lophotrochozoa</taxon>
        <taxon>Mollusca</taxon>
        <taxon>Bivalvia</taxon>
        <taxon>Autobranchia</taxon>
        <taxon>Heteroconchia</taxon>
        <taxon>Euheterodonta</taxon>
        <taxon>Imparidentia</taxon>
        <taxon>Neoheterodontei</taxon>
        <taxon>Myida</taxon>
        <taxon>Myoidea</taxon>
        <taxon>Myidae</taxon>
        <taxon>Mya</taxon>
    </lineage>
</organism>
<dbReference type="EC" id="6.3.2.3" evidence="3 12"/>
<dbReference type="InterPro" id="IPR004887">
    <property type="entry name" value="GSH_synth_subst-bd"/>
</dbReference>